<dbReference type="AlphaFoldDB" id="A0A399J3P7"/>
<dbReference type="GO" id="GO:0016887">
    <property type="term" value="F:ATP hydrolysis activity"/>
    <property type="evidence" value="ECO:0007669"/>
    <property type="project" value="InterPro"/>
</dbReference>
<dbReference type="PANTHER" id="PTHR46743">
    <property type="entry name" value="TEICHOIC ACIDS EXPORT ATP-BINDING PROTEIN TAGH"/>
    <property type="match status" value="1"/>
</dbReference>
<organism evidence="4 5">
    <name type="scientific">Pseudooceanicola sediminis</name>
    <dbReference type="NCBI Taxonomy" id="2211117"/>
    <lineage>
        <taxon>Bacteria</taxon>
        <taxon>Pseudomonadati</taxon>
        <taxon>Pseudomonadota</taxon>
        <taxon>Alphaproteobacteria</taxon>
        <taxon>Rhodobacterales</taxon>
        <taxon>Paracoccaceae</taxon>
        <taxon>Pseudooceanicola</taxon>
    </lineage>
</organism>
<dbReference type="OrthoDB" id="9778870at2"/>
<comment type="caution">
    <text evidence="4">The sequence shown here is derived from an EMBL/GenBank/DDBJ whole genome shotgun (WGS) entry which is preliminary data.</text>
</comment>
<evidence type="ECO:0000256" key="2">
    <source>
        <dbReference type="ARBA" id="ARBA00022840"/>
    </source>
</evidence>
<dbReference type="InterPro" id="IPR003593">
    <property type="entry name" value="AAA+_ATPase"/>
</dbReference>
<keyword evidence="5" id="KW-1185">Reference proteome</keyword>
<sequence>MLEFENVSKSFWTGSHRKVILDRVSFRVELGRSLGILAPNGTGKTTLINMMAGLEKPDEGTVRKTCRISFPLGFMGGVISKHTAMENSRYIARLYGLDPDYVEAFCRWLCGLGEYFEQPLGTYSSGMRARFSFALMLALDFDMYLIDEGMPNSTDMEFNRKAGEILRERLETTTIVIVSHQARTLAKFAREAAVLRDGNLFMFDTLEEAKQMYDYGPQGA</sequence>
<keyword evidence="1" id="KW-0547">Nucleotide-binding</keyword>
<feature type="domain" description="ABC transporter" evidence="3">
    <location>
        <begin position="2"/>
        <end position="220"/>
    </location>
</feature>
<evidence type="ECO:0000313" key="5">
    <source>
        <dbReference type="Proteomes" id="UP000265848"/>
    </source>
</evidence>
<dbReference type="InterPro" id="IPR050683">
    <property type="entry name" value="Bact_Polysacc_Export_ATP-bd"/>
</dbReference>
<dbReference type="InterPro" id="IPR003439">
    <property type="entry name" value="ABC_transporter-like_ATP-bd"/>
</dbReference>
<evidence type="ECO:0000256" key="1">
    <source>
        <dbReference type="ARBA" id="ARBA00022741"/>
    </source>
</evidence>
<gene>
    <name evidence="4" type="ORF">DL237_04580</name>
</gene>
<accession>A0A399J3P7</accession>
<dbReference type="GO" id="GO:0005524">
    <property type="term" value="F:ATP binding"/>
    <property type="evidence" value="ECO:0007669"/>
    <property type="project" value="UniProtKB-KW"/>
</dbReference>
<dbReference type="RefSeq" id="WP_119397853.1">
    <property type="nucleotide sequence ID" value="NZ_QWJJ01000003.1"/>
</dbReference>
<name>A0A399J3P7_9RHOB</name>
<dbReference type="InterPro" id="IPR017871">
    <property type="entry name" value="ABC_transporter-like_CS"/>
</dbReference>
<dbReference type="Pfam" id="PF00005">
    <property type="entry name" value="ABC_tran"/>
    <property type="match status" value="1"/>
</dbReference>
<dbReference type="SUPFAM" id="SSF52540">
    <property type="entry name" value="P-loop containing nucleoside triphosphate hydrolases"/>
    <property type="match status" value="1"/>
</dbReference>
<keyword evidence="2 4" id="KW-0067">ATP-binding</keyword>
<dbReference type="Proteomes" id="UP000265848">
    <property type="component" value="Unassembled WGS sequence"/>
</dbReference>
<dbReference type="PANTHER" id="PTHR46743:SF2">
    <property type="entry name" value="TEICHOIC ACIDS EXPORT ATP-BINDING PROTEIN TAGH"/>
    <property type="match status" value="1"/>
</dbReference>
<dbReference type="InterPro" id="IPR027417">
    <property type="entry name" value="P-loop_NTPase"/>
</dbReference>
<dbReference type="Gene3D" id="3.40.50.300">
    <property type="entry name" value="P-loop containing nucleotide triphosphate hydrolases"/>
    <property type="match status" value="1"/>
</dbReference>
<dbReference type="PROSITE" id="PS50893">
    <property type="entry name" value="ABC_TRANSPORTER_2"/>
    <property type="match status" value="1"/>
</dbReference>
<evidence type="ECO:0000313" key="4">
    <source>
        <dbReference type="EMBL" id="RII39974.1"/>
    </source>
</evidence>
<protein>
    <submittedName>
        <fullName evidence="4">ATP-binding cassette domain-containing protein</fullName>
    </submittedName>
</protein>
<dbReference type="EMBL" id="QWJJ01000003">
    <property type="protein sequence ID" value="RII39974.1"/>
    <property type="molecule type" value="Genomic_DNA"/>
</dbReference>
<evidence type="ECO:0000259" key="3">
    <source>
        <dbReference type="PROSITE" id="PS50893"/>
    </source>
</evidence>
<dbReference type="SMART" id="SM00382">
    <property type="entry name" value="AAA"/>
    <property type="match status" value="1"/>
</dbReference>
<reference evidence="4 5" key="1">
    <citation type="submission" date="2018-08" db="EMBL/GenBank/DDBJ databases">
        <title>Pseudooceanicola sediminis CY03 in the family Rhodobacteracea.</title>
        <authorList>
            <person name="Zhang Y.-J."/>
        </authorList>
    </citation>
    <scope>NUCLEOTIDE SEQUENCE [LARGE SCALE GENOMIC DNA]</scope>
    <source>
        <strain evidence="4 5">CY03</strain>
    </source>
</reference>
<dbReference type="PROSITE" id="PS00211">
    <property type="entry name" value="ABC_TRANSPORTER_1"/>
    <property type="match status" value="1"/>
</dbReference>
<proteinExistence type="predicted"/>